<dbReference type="KEGG" id="tnu:BD01_1699"/>
<dbReference type="EMBL" id="CP007264">
    <property type="protein sequence ID" value="AHL23302.1"/>
    <property type="molecule type" value="Genomic_DNA"/>
</dbReference>
<keyword evidence="2" id="KW-1185">Reference proteome</keyword>
<dbReference type="STRING" id="195522.BD01_1699"/>
<evidence type="ECO:0000313" key="1">
    <source>
        <dbReference type="EMBL" id="AHL23302.1"/>
    </source>
</evidence>
<sequence>MGFHRAKLLRPFRELVAMAEAELRRKLAQEIADLWAEISGGFGEGIPHLVGEISASPGLTVELDVAFFDDYRLERFLDDGVLFFVFPADEGSPRALFVSLWRFLQGKGVPKLLIPGVKLEGPLSEALGKLGFEVLWMTGDSVVEVWAVKGRARYEMVFQRTGDNEFTLVEKKKVQ</sequence>
<evidence type="ECO:0000313" key="2">
    <source>
        <dbReference type="Proteomes" id="UP000019434"/>
    </source>
</evidence>
<dbReference type="HOGENOM" id="CLU_1582982_0_0_2"/>
<reference evidence="1 2" key="1">
    <citation type="submission" date="2014-02" db="EMBL/GenBank/DDBJ databases">
        <title>Genome Sequence of an Hyperthermophilic Archaeon, Thermococcus nautili 30-1, producing viral vesicles.</title>
        <authorList>
            <person name="Oberto J."/>
            <person name="Gaudin M."/>
            <person name="Cossu M."/>
            <person name="Gorlas A."/>
            <person name="Slesarev A."/>
            <person name="Marguet E."/>
            <person name="Forterre P."/>
        </authorList>
    </citation>
    <scope>NUCLEOTIDE SEQUENCE [LARGE SCALE GENOMIC DNA]</scope>
    <source>
        <strain evidence="1 2">30-1</strain>
    </source>
</reference>
<organism evidence="1 2">
    <name type="scientific">Thermococcus nautili</name>
    <dbReference type="NCBI Taxonomy" id="195522"/>
    <lineage>
        <taxon>Archaea</taxon>
        <taxon>Methanobacteriati</taxon>
        <taxon>Methanobacteriota</taxon>
        <taxon>Thermococci</taxon>
        <taxon>Thermococcales</taxon>
        <taxon>Thermococcaceae</taxon>
        <taxon>Thermococcus</taxon>
    </lineage>
</organism>
<protein>
    <submittedName>
        <fullName evidence="1">Uncharacterized protein</fullName>
    </submittedName>
</protein>
<dbReference type="Proteomes" id="UP000019434">
    <property type="component" value="Chromosome"/>
</dbReference>
<dbReference type="AlphaFoldDB" id="W8NVW0"/>
<accession>W8NVW0</accession>
<name>W8NVW0_9EURY</name>
<dbReference type="eggNOG" id="arCOG05845">
    <property type="taxonomic scope" value="Archaea"/>
</dbReference>
<gene>
    <name evidence="1" type="ORF">BD01_1699</name>
</gene>
<proteinExistence type="predicted"/>